<protein>
    <submittedName>
        <fullName evidence="2">Uncharacterized protein</fullName>
    </submittedName>
</protein>
<dbReference type="Proteomes" id="UP000797356">
    <property type="component" value="Chromosome 7"/>
</dbReference>
<organism evidence="2 3">
    <name type="scientific">Cocos nucifera</name>
    <name type="common">Coconut palm</name>
    <dbReference type="NCBI Taxonomy" id="13894"/>
    <lineage>
        <taxon>Eukaryota</taxon>
        <taxon>Viridiplantae</taxon>
        <taxon>Streptophyta</taxon>
        <taxon>Embryophyta</taxon>
        <taxon>Tracheophyta</taxon>
        <taxon>Spermatophyta</taxon>
        <taxon>Magnoliopsida</taxon>
        <taxon>Liliopsida</taxon>
        <taxon>Arecaceae</taxon>
        <taxon>Arecoideae</taxon>
        <taxon>Cocoseae</taxon>
        <taxon>Attaleinae</taxon>
        <taxon>Cocos</taxon>
    </lineage>
</organism>
<reference evidence="2" key="2">
    <citation type="submission" date="2019-07" db="EMBL/GenBank/DDBJ databases">
        <authorList>
            <person name="Yang Y."/>
            <person name="Bocs S."/>
            <person name="Baudouin L."/>
        </authorList>
    </citation>
    <scope>NUCLEOTIDE SEQUENCE</scope>
    <source>
        <tissue evidence="2">Spear leaf of Hainan Tall coconut</tissue>
    </source>
</reference>
<reference evidence="2" key="1">
    <citation type="journal article" date="2017" name="Gigascience">
        <title>The genome draft of coconut (Cocos nucifera).</title>
        <authorList>
            <person name="Xiao Y."/>
            <person name="Xu P."/>
            <person name="Fan H."/>
            <person name="Baudouin L."/>
            <person name="Xia W."/>
            <person name="Bocs S."/>
            <person name="Xu J."/>
            <person name="Li Q."/>
            <person name="Guo A."/>
            <person name="Zhou L."/>
            <person name="Li J."/>
            <person name="Wu Y."/>
            <person name="Ma Z."/>
            <person name="Armero A."/>
            <person name="Issali A.E."/>
            <person name="Liu N."/>
            <person name="Peng M."/>
            <person name="Yang Y."/>
        </authorList>
    </citation>
    <scope>NUCLEOTIDE SEQUENCE</scope>
    <source>
        <tissue evidence="2">Spear leaf of Hainan Tall coconut</tissue>
    </source>
</reference>
<keyword evidence="3" id="KW-1185">Reference proteome</keyword>
<evidence type="ECO:0000256" key="1">
    <source>
        <dbReference type="SAM" id="Coils"/>
    </source>
</evidence>
<accession>A0A8K0N5X6</accession>
<keyword evidence="1" id="KW-0175">Coiled coil</keyword>
<sequence>MPAILSPVPSLSMMSNAVEPAMKMANDLGEINPMLKMMHEELATLQKECQMRKRKGSSLGETSTRVKPFISSPTSLAPPITADLEVGYFLSIIIESATNHKADVTKIEKDIEAAKAEASNHKAKIECLKEVKKKKKATESEATEVRKEEKKKVAEVKHLAVKEFKSSKKFTMIRCNLLGKLLMLALRFAGRRS</sequence>
<evidence type="ECO:0000313" key="3">
    <source>
        <dbReference type="Proteomes" id="UP000797356"/>
    </source>
</evidence>
<evidence type="ECO:0000313" key="2">
    <source>
        <dbReference type="EMBL" id="KAG1355204.1"/>
    </source>
</evidence>
<dbReference type="EMBL" id="CM017878">
    <property type="protein sequence ID" value="KAG1355204.1"/>
    <property type="molecule type" value="Genomic_DNA"/>
</dbReference>
<proteinExistence type="predicted"/>
<dbReference type="AlphaFoldDB" id="A0A8K0N5X6"/>
<gene>
    <name evidence="2" type="ORF">COCNU_07G013160</name>
</gene>
<feature type="coiled-coil region" evidence="1">
    <location>
        <begin position="97"/>
        <end position="148"/>
    </location>
</feature>
<name>A0A8K0N5X6_COCNU</name>
<comment type="caution">
    <text evidence="2">The sequence shown here is derived from an EMBL/GenBank/DDBJ whole genome shotgun (WGS) entry which is preliminary data.</text>
</comment>